<evidence type="ECO:0000256" key="1">
    <source>
        <dbReference type="ARBA" id="ARBA00007465"/>
    </source>
</evidence>
<accession>A0A285NNK3</accession>
<protein>
    <recommendedName>
        <fullName evidence="6 7">Small ribosomal subunit protein uS4</fullName>
    </recommendedName>
</protein>
<comment type="function">
    <text evidence="7">With S5 and S12 plays an important role in translational accuracy.</text>
</comment>
<dbReference type="RefSeq" id="WP_097001129.1">
    <property type="nucleotide sequence ID" value="NZ_OBEI01000012.1"/>
</dbReference>
<dbReference type="GO" id="GO:0042274">
    <property type="term" value="P:ribosomal small subunit biogenesis"/>
    <property type="evidence" value="ECO:0007669"/>
    <property type="project" value="TreeGrafter"/>
</dbReference>
<dbReference type="Proteomes" id="UP000219036">
    <property type="component" value="Unassembled WGS sequence"/>
</dbReference>
<sequence length="209" mass="24335">MGRYLGPLTKVSRRLGVFVGGNLKAFQNRNFPPGQHGRVQGRKVKLSDYAVRLQEKQKLRYLYGGLREKQFKKYFDEAARIAGIKGGNTGQIFLQLLERRLDNVVYRLGFAKTRRQARQLVRHGHFLVNGRKVDIPSYRVDPGDIIEVREKSRKSPLFKENLENIDPRAIPNWLELDKDNFRGKVLEIPQEIELEIPVNVQLIIEYYSM</sequence>
<reference evidence="12" key="1">
    <citation type="submission" date="2017-09" db="EMBL/GenBank/DDBJ databases">
        <authorList>
            <person name="Varghese N."/>
            <person name="Submissions S."/>
        </authorList>
    </citation>
    <scope>NUCLEOTIDE SEQUENCE [LARGE SCALE GENOMIC DNA]</scope>
    <source>
        <strain evidence="12">DSM 15103</strain>
    </source>
</reference>
<dbReference type="Gene3D" id="1.10.1050.10">
    <property type="entry name" value="Ribosomal Protein S4 Delta 41, Chain A, domain 1"/>
    <property type="match status" value="1"/>
</dbReference>
<dbReference type="OrthoDB" id="9803672at2"/>
<dbReference type="PROSITE" id="PS50889">
    <property type="entry name" value="S4"/>
    <property type="match status" value="1"/>
</dbReference>
<dbReference type="CDD" id="cd00165">
    <property type="entry name" value="S4"/>
    <property type="match status" value="1"/>
</dbReference>
<dbReference type="AlphaFoldDB" id="A0A285NNK3"/>
<dbReference type="PROSITE" id="PS00632">
    <property type="entry name" value="RIBOSOMAL_S4"/>
    <property type="match status" value="1"/>
</dbReference>
<dbReference type="InterPro" id="IPR022801">
    <property type="entry name" value="Ribosomal_uS4"/>
</dbReference>
<dbReference type="GO" id="GO:0015935">
    <property type="term" value="C:small ribosomal subunit"/>
    <property type="evidence" value="ECO:0007669"/>
    <property type="project" value="InterPro"/>
</dbReference>
<dbReference type="InterPro" id="IPR002942">
    <property type="entry name" value="S4_RNA-bd"/>
</dbReference>
<evidence type="ECO:0000313" key="12">
    <source>
        <dbReference type="Proteomes" id="UP000219036"/>
    </source>
</evidence>
<dbReference type="SMART" id="SM00363">
    <property type="entry name" value="S4"/>
    <property type="match status" value="1"/>
</dbReference>
<dbReference type="NCBIfam" id="TIGR01017">
    <property type="entry name" value="rpsD_bact"/>
    <property type="match status" value="1"/>
</dbReference>
<evidence type="ECO:0000313" key="11">
    <source>
        <dbReference type="EMBL" id="SNZ11029.1"/>
    </source>
</evidence>
<evidence type="ECO:0000259" key="10">
    <source>
        <dbReference type="SMART" id="SM01390"/>
    </source>
</evidence>
<comment type="subunit">
    <text evidence="7">Part of the 30S ribosomal subunit. Contacts protein S5. The interaction surface between S4 and S5 is involved in control of translational fidelity.</text>
</comment>
<evidence type="ECO:0000259" key="9">
    <source>
        <dbReference type="SMART" id="SM00363"/>
    </source>
</evidence>
<dbReference type="SMART" id="SM01390">
    <property type="entry name" value="Ribosomal_S4"/>
    <property type="match status" value="1"/>
</dbReference>
<keyword evidence="2 7" id="KW-0699">rRNA-binding</keyword>
<dbReference type="PANTHER" id="PTHR11831">
    <property type="entry name" value="30S 40S RIBOSOMAL PROTEIN"/>
    <property type="match status" value="1"/>
</dbReference>
<dbReference type="HAMAP" id="MF_01306_B">
    <property type="entry name" value="Ribosomal_uS4_B"/>
    <property type="match status" value="1"/>
</dbReference>
<dbReference type="InterPro" id="IPR036986">
    <property type="entry name" value="S4_RNA-bd_sf"/>
</dbReference>
<dbReference type="PANTHER" id="PTHR11831:SF4">
    <property type="entry name" value="SMALL RIBOSOMAL SUBUNIT PROTEIN US4M"/>
    <property type="match status" value="1"/>
</dbReference>
<dbReference type="InterPro" id="IPR005709">
    <property type="entry name" value="Ribosomal_uS4_bac-type"/>
</dbReference>
<keyword evidence="3 7" id="KW-0694">RNA-binding</keyword>
<feature type="domain" description="Small ribosomal subunit protein uS4 N-terminal" evidence="10">
    <location>
        <begin position="3"/>
        <end position="98"/>
    </location>
</feature>
<keyword evidence="5 7" id="KW-0687">Ribonucleoprotein</keyword>
<keyword evidence="4 7" id="KW-0689">Ribosomal protein</keyword>
<dbReference type="NCBIfam" id="NF003717">
    <property type="entry name" value="PRK05327.1"/>
    <property type="match status" value="1"/>
</dbReference>
<evidence type="ECO:0000256" key="6">
    <source>
        <dbReference type="ARBA" id="ARBA00035254"/>
    </source>
</evidence>
<organism evidence="11 12">
    <name type="scientific">Persephonella hydrogeniphila</name>
    <dbReference type="NCBI Taxonomy" id="198703"/>
    <lineage>
        <taxon>Bacteria</taxon>
        <taxon>Pseudomonadati</taxon>
        <taxon>Aquificota</taxon>
        <taxon>Aquificia</taxon>
        <taxon>Aquificales</taxon>
        <taxon>Hydrogenothermaceae</taxon>
        <taxon>Persephonella</taxon>
    </lineage>
</organism>
<dbReference type="SUPFAM" id="SSF55174">
    <property type="entry name" value="Alpha-L RNA-binding motif"/>
    <property type="match status" value="1"/>
</dbReference>
<gene>
    <name evidence="7" type="primary">rpsD</name>
    <name evidence="11" type="ORF">SAMN06265182_1988</name>
</gene>
<comment type="function">
    <text evidence="7">One of the primary rRNA binding proteins, it binds directly to 16S rRNA where it nucleates assembly of the body of the 30S subunit.</text>
</comment>
<name>A0A285NNK3_9AQUI</name>
<comment type="similarity">
    <text evidence="1 7 8">Belongs to the universal ribosomal protein uS4 family.</text>
</comment>
<evidence type="ECO:0000256" key="5">
    <source>
        <dbReference type="ARBA" id="ARBA00023274"/>
    </source>
</evidence>
<evidence type="ECO:0000256" key="7">
    <source>
        <dbReference type="HAMAP-Rule" id="MF_01306"/>
    </source>
</evidence>
<dbReference type="GO" id="GO:0003735">
    <property type="term" value="F:structural constituent of ribosome"/>
    <property type="evidence" value="ECO:0007669"/>
    <property type="project" value="InterPro"/>
</dbReference>
<dbReference type="GO" id="GO:0006412">
    <property type="term" value="P:translation"/>
    <property type="evidence" value="ECO:0007669"/>
    <property type="project" value="UniProtKB-UniRule"/>
</dbReference>
<dbReference type="Pfam" id="PF00163">
    <property type="entry name" value="Ribosomal_S4"/>
    <property type="match status" value="1"/>
</dbReference>
<dbReference type="Pfam" id="PF01479">
    <property type="entry name" value="S4"/>
    <property type="match status" value="1"/>
</dbReference>
<dbReference type="GO" id="GO:0019843">
    <property type="term" value="F:rRNA binding"/>
    <property type="evidence" value="ECO:0007669"/>
    <property type="project" value="UniProtKB-UniRule"/>
</dbReference>
<proteinExistence type="inferred from homology"/>
<evidence type="ECO:0000256" key="8">
    <source>
        <dbReference type="RuleBase" id="RU003699"/>
    </source>
</evidence>
<dbReference type="EMBL" id="OBEI01000012">
    <property type="protein sequence ID" value="SNZ11029.1"/>
    <property type="molecule type" value="Genomic_DNA"/>
</dbReference>
<evidence type="ECO:0000256" key="4">
    <source>
        <dbReference type="ARBA" id="ARBA00022980"/>
    </source>
</evidence>
<dbReference type="InterPro" id="IPR001912">
    <property type="entry name" value="Ribosomal_uS4_N"/>
</dbReference>
<evidence type="ECO:0000256" key="2">
    <source>
        <dbReference type="ARBA" id="ARBA00022730"/>
    </source>
</evidence>
<keyword evidence="12" id="KW-1185">Reference proteome</keyword>
<evidence type="ECO:0000256" key="3">
    <source>
        <dbReference type="ARBA" id="ARBA00022884"/>
    </source>
</evidence>
<dbReference type="Gene3D" id="3.10.290.10">
    <property type="entry name" value="RNA-binding S4 domain"/>
    <property type="match status" value="1"/>
</dbReference>
<dbReference type="FunFam" id="3.10.290.10:FF:000001">
    <property type="entry name" value="30S ribosomal protein S4"/>
    <property type="match status" value="1"/>
</dbReference>
<feature type="domain" description="RNA-binding S4" evidence="9">
    <location>
        <begin position="99"/>
        <end position="163"/>
    </location>
</feature>
<dbReference type="InterPro" id="IPR018079">
    <property type="entry name" value="Ribosomal_uS4_CS"/>
</dbReference>